<sequence>MFSLDMVYCVKCESVMSRNNAEKVFKTGYYKTTIPLCHCKDCANERLEKLSAELSGNSQICYSGFEASAFLFTT</sequence>
<comment type="caution">
    <text evidence="1">The sequence shown here is derived from an EMBL/GenBank/DDBJ whole genome shotgun (WGS) entry which is preliminary data.</text>
</comment>
<name>A0ABU3RI66_9BACL</name>
<accession>A0ABU3RI66</accession>
<protein>
    <submittedName>
        <fullName evidence="1">Uncharacterized protein</fullName>
    </submittedName>
</protein>
<evidence type="ECO:0000313" key="2">
    <source>
        <dbReference type="Proteomes" id="UP001260980"/>
    </source>
</evidence>
<dbReference type="EMBL" id="JAWCUD010000008">
    <property type="protein sequence ID" value="MDU0203808.1"/>
    <property type="molecule type" value="Genomic_DNA"/>
</dbReference>
<evidence type="ECO:0000313" key="1">
    <source>
        <dbReference type="EMBL" id="MDU0203808.1"/>
    </source>
</evidence>
<reference evidence="1 2" key="1">
    <citation type="submission" date="2023-10" db="EMBL/GenBank/DDBJ databases">
        <title>Paenibacillus strain PFR10 Genome sequencing and assembly.</title>
        <authorList>
            <person name="Kim I."/>
        </authorList>
    </citation>
    <scope>NUCLEOTIDE SEQUENCE [LARGE SCALE GENOMIC DNA]</scope>
    <source>
        <strain evidence="1 2">PFR10</strain>
    </source>
</reference>
<proteinExistence type="predicted"/>
<gene>
    <name evidence="1" type="ORF">RQP52_22250</name>
</gene>
<organism evidence="1 2">
    <name type="scientific">Paenibacillus violae</name>
    <dbReference type="NCBI Taxonomy" id="3077234"/>
    <lineage>
        <taxon>Bacteria</taxon>
        <taxon>Bacillati</taxon>
        <taxon>Bacillota</taxon>
        <taxon>Bacilli</taxon>
        <taxon>Bacillales</taxon>
        <taxon>Paenibacillaceae</taxon>
        <taxon>Paenibacillus</taxon>
    </lineage>
</organism>
<dbReference type="RefSeq" id="WP_315953886.1">
    <property type="nucleotide sequence ID" value="NZ_JAWCUD010000008.1"/>
</dbReference>
<keyword evidence="2" id="KW-1185">Reference proteome</keyword>
<dbReference type="Proteomes" id="UP001260980">
    <property type="component" value="Unassembled WGS sequence"/>
</dbReference>